<dbReference type="EMBL" id="CM020618">
    <property type="protein sequence ID" value="KAK1862356.1"/>
    <property type="molecule type" value="Genomic_DNA"/>
</dbReference>
<organism evidence="1 2">
    <name type="scientific">Pyropia yezoensis</name>
    <name type="common">Susabi-nori</name>
    <name type="synonym">Porphyra yezoensis</name>
    <dbReference type="NCBI Taxonomy" id="2788"/>
    <lineage>
        <taxon>Eukaryota</taxon>
        <taxon>Rhodophyta</taxon>
        <taxon>Bangiophyceae</taxon>
        <taxon>Bangiales</taxon>
        <taxon>Bangiaceae</taxon>
        <taxon>Pyropia</taxon>
    </lineage>
</organism>
<comment type="caution">
    <text evidence="1">The sequence shown here is derived from an EMBL/GenBank/DDBJ whole genome shotgun (WGS) entry which is preliminary data.</text>
</comment>
<sequence length="671" mass="67030">MDVLHFLDGMNTTAPGFVPQPGGGGHGTGVAEGGGGVHGAPSAEVGHMMGADMNNEELLPFLDGDLELSSMYLSPSDTLAPSAPIHVPTHMGVSAMGHFGSVPSAGLDMGAVAAAHAAAAYRLGAPGVVGGGRAPSGGSDHDDDSSSGNVVDTLELLSSSPTTTYGGDEQQLQVPVAPLGGAAGGGGSRSVVAPSPAPRSPASVRKPPLRTPATSSVAAAVSGAAKRVKPPPVRKSSSSNKLVGTPPSGSLAGIAKAKATASPRGSSAAPAKRSAVAAKRSSVAAKRTAAAAATAASAAAAAASRGGDDDGSTAGDDSDSMSVAPPATSGGGVAATAATSAASGETGVRGMRKDVHNSHTRKCRAKVNTKFDELLTLLPPHPDSFQVKHKAQILDYTIHMYKRIQARKNQLEAELALSTRANLAAWVDTVVASSRTLPDALRPYLHLIAVQKRFRYAELWVPQSTVAEGGAEGKKAGVPGSLSYRSGDSIVLSRAMALLLPGPVPSAGQADAFSVGLGTPAGVSGPSVAGSTGAGGSGASSPSISSDALAAAAAAEEETTRAIEEFRDATASCVVPPRVGMPGRVYCSMRPEWLPMLSDPHAFIRAEYAAKSQLSMCLAVPVLLCGRVAAVAAFFDTGKRPYDASVVGLAHDVANLVGNAFGAAKASGGLH</sequence>
<evidence type="ECO:0000313" key="1">
    <source>
        <dbReference type="EMBL" id="KAK1862356.1"/>
    </source>
</evidence>
<keyword evidence="2" id="KW-1185">Reference proteome</keyword>
<protein>
    <submittedName>
        <fullName evidence="1">Uncharacterized protein</fullName>
    </submittedName>
</protein>
<proteinExistence type="predicted"/>
<gene>
    <name evidence="1" type="ORF">I4F81_004930</name>
</gene>
<name>A0ACC3BXZ8_PYRYE</name>
<accession>A0ACC3BXZ8</accession>
<evidence type="ECO:0000313" key="2">
    <source>
        <dbReference type="Proteomes" id="UP000798662"/>
    </source>
</evidence>
<reference evidence="1" key="1">
    <citation type="submission" date="2019-11" db="EMBL/GenBank/DDBJ databases">
        <title>Nori genome reveals adaptations in red seaweeds to the harsh intertidal environment.</title>
        <authorList>
            <person name="Wang D."/>
            <person name="Mao Y."/>
        </authorList>
    </citation>
    <scope>NUCLEOTIDE SEQUENCE</scope>
    <source>
        <tissue evidence="1">Gametophyte</tissue>
    </source>
</reference>
<dbReference type="Proteomes" id="UP000798662">
    <property type="component" value="Chromosome 1"/>
</dbReference>